<organism evidence="2 3">
    <name type="scientific">Pleurodeles waltl</name>
    <name type="common">Iberian ribbed newt</name>
    <dbReference type="NCBI Taxonomy" id="8319"/>
    <lineage>
        <taxon>Eukaryota</taxon>
        <taxon>Metazoa</taxon>
        <taxon>Chordata</taxon>
        <taxon>Craniata</taxon>
        <taxon>Vertebrata</taxon>
        <taxon>Euteleostomi</taxon>
        <taxon>Amphibia</taxon>
        <taxon>Batrachia</taxon>
        <taxon>Caudata</taxon>
        <taxon>Salamandroidea</taxon>
        <taxon>Salamandridae</taxon>
        <taxon>Pleurodelinae</taxon>
        <taxon>Pleurodeles</taxon>
    </lineage>
</organism>
<feature type="compositionally biased region" description="Basic and acidic residues" evidence="1">
    <location>
        <begin position="23"/>
        <end position="73"/>
    </location>
</feature>
<feature type="region of interest" description="Disordered" evidence="1">
    <location>
        <begin position="1"/>
        <end position="90"/>
    </location>
</feature>
<evidence type="ECO:0000313" key="2">
    <source>
        <dbReference type="EMBL" id="KAJ1149684.1"/>
    </source>
</evidence>
<dbReference type="AlphaFoldDB" id="A0AAV7RA45"/>
<evidence type="ECO:0000256" key="1">
    <source>
        <dbReference type="SAM" id="MobiDB-lite"/>
    </source>
</evidence>
<dbReference type="EMBL" id="JANPWB010000009">
    <property type="protein sequence ID" value="KAJ1149684.1"/>
    <property type="molecule type" value="Genomic_DNA"/>
</dbReference>
<gene>
    <name evidence="2" type="ORF">NDU88_002489</name>
</gene>
<accession>A0AAV7RA45</accession>
<dbReference type="Proteomes" id="UP001066276">
    <property type="component" value="Chromosome 5"/>
</dbReference>
<protein>
    <submittedName>
        <fullName evidence="2">Uncharacterized protein</fullName>
    </submittedName>
</protein>
<keyword evidence="3" id="KW-1185">Reference proteome</keyword>
<feature type="compositionally biased region" description="Basic and acidic residues" evidence="1">
    <location>
        <begin position="1"/>
        <end position="11"/>
    </location>
</feature>
<reference evidence="2" key="1">
    <citation type="journal article" date="2022" name="bioRxiv">
        <title>Sequencing and chromosome-scale assembly of the giantPleurodeles waltlgenome.</title>
        <authorList>
            <person name="Brown T."/>
            <person name="Elewa A."/>
            <person name="Iarovenko S."/>
            <person name="Subramanian E."/>
            <person name="Araus A.J."/>
            <person name="Petzold A."/>
            <person name="Susuki M."/>
            <person name="Suzuki K.-i.T."/>
            <person name="Hayashi T."/>
            <person name="Toyoda A."/>
            <person name="Oliveira C."/>
            <person name="Osipova E."/>
            <person name="Leigh N.D."/>
            <person name="Simon A."/>
            <person name="Yun M.H."/>
        </authorList>
    </citation>
    <scope>NUCLEOTIDE SEQUENCE</scope>
    <source>
        <strain evidence="2">20211129_DDA</strain>
        <tissue evidence="2">Liver</tissue>
    </source>
</reference>
<proteinExistence type="predicted"/>
<evidence type="ECO:0000313" key="3">
    <source>
        <dbReference type="Proteomes" id="UP001066276"/>
    </source>
</evidence>
<comment type="caution">
    <text evidence="2">The sequence shown here is derived from an EMBL/GenBank/DDBJ whole genome shotgun (WGS) entry which is preliminary data.</text>
</comment>
<sequence length="90" mass="10166">MGTLHDTREADFWSPGLKGTTDSGRREEESSFRTPEEEDARETARTEGEDRQAMETPRTEREDRQAPERREGGGNRTPETSTCRHDPGGS</sequence>
<name>A0AAV7RA45_PLEWA</name>